<comment type="caution">
    <text evidence="2">The sequence shown here is derived from an EMBL/GenBank/DDBJ whole genome shotgun (WGS) entry which is preliminary data.</text>
</comment>
<proteinExistence type="predicted"/>
<organism evidence="2 3">
    <name type="scientific">Sphaerisporangium melleum</name>
    <dbReference type="NCBI Taxonomy" id="321316"/>
    <lineage>
        <taxon>Bacteria</taxon>
        <taxon>Bacillati</taxon>
        <taxon>Actinomycetota</taxon>
        <taxon>Actinomycetes</taxon>
        <taxon>Streptosporangiales</taxon>
        <taxon>Streptosporangiaceae</taxon>
        <taxon>Sphaerisporangium</taxon>
    </lineage>
</organism>
<name>A0A917RD73_9ACTN</name>
<keyword evidence="3" id="KW-1185">Reference proteome</keyword>
<evidence type="ECO:0000313" key="2">
    <source>
        <dbReference type="EMBL" id="GGL02402.1"/>
    </source>
</evidence>
<feature type="region of interest" description="Disordered" evidence="1">
    <location>
        <begin position="1"/>
        <end position="25"/>
    </location>
</feature>
<gene>
    <name evidence="2" type="ORF">GCM10007964_50590</name>
</gene>
<reference evidence="2" key="2">
    <citation type="submission" date="2020-09" db="EMBL/GenBank/DDBJ databases">
        <authorList>
            <person name="Sun Q."/>
            <person name="Ohkuma M."/>
        </authorList>
    </citation>
    <scope>NUCLEOTIDE SEQUENCE</scope>
    <source>
        <strain evidence="2">JCM 13064</strain>
    </source>
</reference>
<accession>A0A917RD73</accession>
<feature type="compositionally biased region" description="Pro residues" evidence="1">
    <location>
        <begin position="8"/>
        <end position="21"/>
    </location>
</feature>
<evidence type="ECO:0000313" key="3">
    <source>
        <dbReference type="Proteomes" id="UP000645217"/>
    </source>
</evidence>
<sequence>MAGALLWLPPPGPADPGPVAPPEQDAVSSRAVAVADTATKALRRWRKSGTISPPAHSKVLIKTLIGIGTGTCTFWMPWVTFRPPPRPGSGPSGHLPPARTPAQVTLVTCGLWPWVTGPVPTVTRPADIFTRETAAARSMFLRPFDVPEKNLNAR</sequence>
<dbReference type="EMBL" id="BMNT01000029">
    <property type="protein sequence ID" value="GGL02402.1"/>
    <property type="molecule type" value="Genomic_DNA"/>
</dbReference>
<dbReference type="Proteomes" id="UP000645217">
    <property type="component" value="Unassembled WGS sequence"/>
</dbReference>
<reference evidence="2" key="1">
    <citation type="journal article" date="2014" name="Int. J. Syst. Evol. Microbiol.">
        <title>Complete genome sequence of Corynebacterium casei LMG S-19264T (=DSM 44701T), isolated from a smear-ripened cheese.</title>
        <authorList>
            <consortium name="US DOE Joint Genome Institute (JGI-PGF)"/>
            <person name="Walter F."/>
            <person name="Albersmeier A."/>
            <person name="Kalinowski J."/>
            <person name="Ruckert C."/>
        </authorList>
    </citation>
    <scope>NUCLEOTIDE SEQUENCE</scope>
    <source>
        <strain evidence="2">JCM 13064</strain>
    </source>
</reference>
<evidence type="ECO:0000256" key="1">
    <source>
        <dbReference type="SAM" id="MobiDB-lite"/>
    </source>
</evidence>
<protein>
    <submittedName>
        <fullName evidence="2">Uncharacterized protein</fullName>
    </submittedName>
</protein>
<dbReference type="AlphaFoldDB" id="A0A917RD73"/>